<name>A0AA36EET4_LACSI</name>
<dbReference type="EMBL" id="OX465083">
    <property type="protein sequence ID" value="CAI9293668.1"/>
    <property type="molecule type" value="Genomic_DNA"/>
</dbReference>
<dbReference type="PANTHER" id="PTHR10775:SF182">
    <property type="entry name" value="TRANSPOSON, EN_SPM-LIKE, TRANSPOSASE-ASSOCIATED DOMAIN PROTEIN-RELATED"/>
    <property type="match status" value="1"/>
</dbReference>
<reference evidence="1" key="1">
    <citation type="submission" date="2023-04" db="EMBL/GenBank/DDBJ databases">
        <authorList>
            <person name="Vijverberg K."/>
            <person name="Xiong W."/>
            <person name="Schranz E."/>
        </authorList>
    </citation>
    <scope>NUCLEOTIDE SEQUENCE</scope>
</reference>
<dbReference type="AlphaFoldDB" id="A0AA36EET4"/>
<protein>
    <submittedName>
        <fullName evidence="1">Uncharacterized protein</fullName>
    </submittedName>
</protein>
<gene>
    <name evidence="1" type="ORF">LSALG_LOCUS32688</name>
</gene>
<evidence type="ECO:0000313" key="1">
    <source>
        <dbReference type="EMBL" id="CAI9293668.1"/>
    </source>
</evidence>
<dbReference type="Proteomes" id="UP001177003">
    <property type="component" value="Chromosome 7"/>
</dbReference>
<proteinExistence type="predicted"/>
<organism evidence="1 2">
    <name type="scientific">Lactuca saligna</name>
    <name type="common">Willowleaf lettuce</name>
    <dbReference type="NCBI Taxonomy" id="75948"/>
    <lineage>
        <taxon>Eukaryota</taxon>
        <taxon>Viridiplantae</taxon>
        <taxon>Streptophyta</taxon>
        <taxon>Embryophyta</taxon>
        <taxon>Tracheophyta</taxon>
        <taxon>Spermatophyta</taxon>
        <taxon>Magnoliopsida</taxon>
        <taxon>eudicotyledons</taxon>
        <taxon>Gunneridae</taxon>
        <taxon>Pentapetalae</taxon>
        <taxon>asterids</taxon>
        <taxon>campanulids</taxon>
        <taxon>Asterales</taxon>
        <taxon>Asteraceae</taxon>
        <taxon>Cichorioideae</taxon>
        <taxon>Cichorieae</taxon>
        <taxon>Lactucinae</taxon>
        <taxon>Lactuca</taxon>
    </lineage>
</organism>
<keyword evidence="2" id="KW-1185">Reference proteome</keyword>
<evidence type="ECO:0000313" key="2">
    <source>
        <dbReference type="Proteomes" id="UP001177003"/>
    </source>
</evidence>
<accession>A0AA36EET4</accession>
<sequence>MSGEVFDDRGEIARKQLLQNVADQGQLFDISVLGMMLIAEGIERKQEALIILNNAYVNTRRSWNLRHTCNKVQNHLVRRINEIKFHGLHRSCANHPFVSSYRTTFMEQYNRYKRLKFLARCSRVSFKKMNYFSLTPRLKRLYASKATAASMQWHSENHAHYAGIMCHPSDSESWKHFDKIHPSFAAEVSHPYRKDKNKFKKNRKVIEGPPPSMNGVQTLWEIEQLGLVKVTKLNVDDVNKRCGDHGKTKDNVAARRDLKLYFWKRKGVKDNERAYYALDKNQKKSICQWVEKLCSPDGYVSNLGRNLNQLKKDVKNKARVEESVVNT</sequence>
<dbReference type="PANTHER" id="PTHR10775">
    <property type="entry name" value="OS08G0208400 PROTEIN"/>
    <property type="match status" value="1"/>
</dbReference>